<dbReference type="InterPro" id="IPR033659">
    <property type="entry name" value="Ferrochelatase_N"/>
</dbReference>
<comment type="catalytic activity">
    <reaction evidence="7 8">
        <text>heme b + 2 H(+) = protoporphyrin IX + Fe(2+)</text>
        <dbReference type="Rhea" id="RHEA:22584"/>
        <dbReference type="ChEBI" id="CHEBI:15378"/>
        <dbReference type="ChEBI" id="CHEBI:29033"/>
        <dbReference type="ChEBI" id="CHEBI:57306"/>
        <dbReference type="ChEBI" id="CHEBI:60344"/>
        <dbReference type="EC" id="4.98.1.1"/>
    </reaction>
</comment>
<evidence type="ECO:0000256" key="2">
    <source>
        <dbReference type="ARBA" id="ARBA00023004"/>
    </source>
</evidence>
<keyword evidence="3 7" id="KW-0350">Heme biosynthesis</keyword>
<dbReference type="SUPFAM" id="SSF53800">
    <property type="entry name" value="Chelatase"/>
    <property type="match status" value="1"/>
</dbReference>
<dbReference type="EC" id="4.98.1.1" evidence="7 8"/>
<keyword evidence="2 7" id="KW-0408">Iron</keyword>
<keyword evidence="7 8" id="KW-0963">Cytoplasm</keyword>
<proteinExistence type="inferred from homology"/>
<dbReference type="Pfam" id="PF00762">
    <property type="entry name" value="Ferrochelatase"/>
    <property type="match status" value="1"/>
</dbReference>
<keyword evidence="5 7" id="KW-0627">Porphyrin biosynthesis</keyword>
<feature type="binding site" evidence="7">
    <location>
        <position position="295"/>
    </location>
    <ligand>
        <name>Fe(2+)</name>
        <dbReference type="ChEBI" id="CHEBI:29033"/>
    </ligand>
</feature>
<feature type="binding site" evidence="7">
    <location>
        <position position="215"/>
    </location>
    <ligand>
        <name>Fe(2+)</name>
        <dbReference type="ChEBI" id="CHEBI:29033"/>
    </ligand>
</feature>
<comment type="similarity">
    <text evidence="1 7 8">Belongs to the ferrochelatase family.</text>
</comment>
<dbReference type="InterPro" id="IPR033644">
    <property type="entry name" value="Ferrochelatase_C"/>
</dbReference>
<dbReference type="NCBIfam" id="TIGR00109">
    <property type="entry name" value="hemH"/>
    <property type="match status" value="1"/>
</dbReference>
<evidence type="ECO:0000256" key="5">
    <source>
        <dbReference type="ARBA" id="ARBA00023244"/>
    </source>
</evidence>
<evidence type="ECO:0000256" key="6">
    <source>
        <dbReference type="ARBA" id="ARBA00024536"/>
    </source>
</evidence>
<dbReference type="PANTHER" id="PTHR11108">
    <property type="entry name" value="FERROCHELATASE"/>
    <property type="match status" value="1"/>
</dbReference>
<evidence type="ECO:0000313" key="9">
    <source>
        <dbReference type="EMBL" id="XBS66985.1"/>
    </source>
</evidence>
<dbReference type="Gene3D" id="3.40.50.1400">
    <property type="match status" value="2"/>
</dbReference>
<dbReference type="InterPro" id="IPR001015">
    <property type="entry name" value="Ferrochelatase"/>
</dbReference>
<comment type="pathway">
    <text evidence="7 8">Porphyrin-containing compound metabolism; protoheme biosynthesis; protoheme from protoporphyrin-IX: step 1/1.</text>
</comment>
<evidence type="ECO:0000256" key="4">
    <source>
        <dbReference type="ARBA" id="ARBA00023239"/>
    </source>
</evidence>
<dbReference type="CDD" id="cd03411">
    <property type="entry name" value="Ferrochelatase_N"/>
    <property type="match status" value="1"/>
</dbReference>
<dbReference type="GO" id="GO:0046872">
    <property type="term" value="F:metal ion binding"/>
    <property type="evidence" value="ECO:0007669"/>
    <property type="project" value="UniProtKB-KW"/>
</dbReference>
<dbReference type="InterPro" id="IPR019772">
    <property type="entry name" value="Ferrochelatase_AS"/>
</dbReference>
<dbReference type="AlphaFoldDB" id="A0AAU7Q1Z5"/>
<dbReference type="GO" id="GO:0005737">
    <property type="term" value="C:cytoplasm"/>
    <property type="evidence" value="ECO:0007669"/>
    <property type="project" value="UniProtKB-SubCell"/>
</dbReference>
<protein>
    <recommendedName>
        <fullName evidence="7 8">Ferrochelatase</fullName>
        <ecNumber evidence="7 8">4.98.1.1</ecNumber>
    </recommendedName>
    <alternativeName>
        <fullName evidence="7">Heme synthase</fullName>
    </alternativeName>
    <alternativeName>
        <fullName evidence="7">Protoheme ferro-lyase</fullName>
    </alternativeName>
</protein>
<dbReference type="GO" id="GO:0006783">
    <property type="term" value="P:heme biosynthetic process"/>
    <property type="evidence" value="ECO:0007669"/>
    <property type="project" value="UniProtKB-UniRule"/>
</dbReference>
<name>A0AAU7Q1Z5_9RICK</name>
<comment type="catalytic activity">
    <reaction evidence="6">
        <text>Fe-coproporphyrin III + 2 H(+) = coproporphyrin III + Fe(2+)</text>
        <dbReference type="Rhea" id="RHEA:49572"/>
        <dbReference type="ChEBI" id="CHEBI:15378"/>
        <dbReference type="ChEBI" id="CHEBI:29033"/>
        <dbReference type="ChEBI" id="CHEBI:68438"/>
        <dbReference type="ChEBI" id="CHEBI:131725"/>
        <dbReference type="EC" id="4.99.1.9"/>
    </reaction>
    <physiologicalReaction direction="right-to-left" evidence="6">
        <dbReference type="Rhea" id="RHEA:49574"/>
    </physiologicalReaction>
</comment>
<accession>A0AAU7Q1Z5</accession>
<comment type="subcellular location">
    <subcellularLocation>
        <location evidence="7 8">Cytoplasm</location>
    </subcellularLocation>
</comment>
<gene>
    <name evidence="7 9" type="primary">hemH</name>
    <name evidence="9" type="ORF">ABLO99_07465</name>
</gene>
<dbReference type="PANTHER" id="PTHR11108:SF1">
    <property type="entry name" value="FERROCHELATASE, MITOCHONDRIAL"/>
    <property type="match status" value="1"/>
</dbReference>
<evidence type="ECO:0000256" key="8">
    <source>
        <dbReference type="RuleBase" id="RU000607"/>
    </source>
</evidence>
<evidence type="ECO:0000256" key="1">
    <source>
        <dbReference type="ARBA" id="ARBA00007718"/>
    </source>
</evidence>
<keyword evidence="7" id="KW-0479">Metal-binding</keyword>
<sequence>MKKAVILFNLGGPNSLNAVRPFLFNLFYDRRIINLLNPFRFLLAKFISAKRENIARKIYEEIGGKSPILENTKAQANALECKLNEPILCHPSAQTLGSRKKHWIPASSAGMTSKVFICMRYWHPFADEVVKSVKQFDPDEIILLPLYPQYSTTTTLSSIENWQKNAKKYSLECNTKVINHYYDNKDFIEAHVNLTSKYYKLASKIGKPRVLFSAHSLPISVIKKGDPYASQIEKTVKLIVKKLNIEDLDWGICYQSKVGPVKWLEPSTESELSRARADDIPVVLSPISFVSEHSETLVELDIEYKAIIKEGYYFRVPTLSTDFLFIKCLADLCVNHPQSPNL</sequence>
<organism evidence="9">
    <name type="scientific">Wolbachia endosymbiont of Armadillidium arcangelii</name>
    <dbReference type="NCBI Taxonomy" id="3158571"/>
    <lineage>
        <taxon>Bacteria</taxon>
        <taxon>Pseudomonadati</taxon>
        <taxon>Pseudomonadota</taxon>
        <taxon>Alphaproteobacteria</taxon>
        <taxon>Rickettsiales</taxon>
        <taxon>Anaplasmataceae</taxon>
        <taxon>Wolbachieae</taxon>
        <taxon>Wolbachia</taxon>
    </lineage>
</organism>
<comment type="function">
    <text evidence="7 8">Catalyzes the ferrous insertion into protoporphyrin IX.</text>
</comment>
<keyword evidence="4 7" id="KW-0456">Lyase</keyword>
<dbReference type="PROSITE" id="PS00534">
    <property type="entry name" value="FERROCHELATASE"/>
    <property type="match status" value="1"/>
</dbReference>
<dbReference type="HAMAP" id="MF_00323">
    <property type="entry name" value="Ferrochelatase"/>
    <property type="match status" value="1"/>
</dbReference>
<dbReference type="EMBL" id="CP157942">
    <property type="protein sequence ID" value="XBS66985.1"/>
    <property type="molecule type" value="Genomic_DNA"/>
</dbReference>
<evidence type="ECO:0000256" key="7">
    <source>
        <dbReference type="HAMAP-Rule" id="MF_00323"/>
    </source>
</evidence>
<evidence type="ECO:0000256" key="3">
    <source>
        <dbReference type="ARBA" id="ARBA00023133"/>
    </source>
</evidence>
<dbReference type="CDD" id="cd00419">
    <property type="entry name" value="Ferrochelatase_C"/>
    <property type="match status" value="1"/>
</dbReference>
<reference evidence="9" key="1">
    <citation type="submission" date="2024-06" db="EMBL/GenBank/DDBJ databases">
        <authorList>
            <person name="Dussert Y."/>
            <person name="Peccoud J."/>
            <person name="Pigeault R."/>
        </authorList>
    </citation>
    <scope>NUCLEOTIDE SEQUENCE</scope>
    <source>
        <strain evidence="9">WArc</strain>
    </source>
</reference>
<dbReference type="GO" id="GO:0004325">
    <property type="term" value="F:ferrochelatase activity"/>
    <property type="evidence" value="ECO:0007669"/>
    <property type="project" value="UniProtKB-UniRule"/>
</dbReference>
<dbReference type="RefSeq" id="WP_349967480.1">
    <property type="nucleotide sequence ID" value="NZ_CP157942.1"/>
</dbReference>